<reference evidence="2" key="1">
    <citation type="submission" date="2013-09" db="EMBL/GenBank/DDBJ databases">
        <title>Corchorus olitorius genome sequencing.</title>
        <authorList>
            <person name="Alam M."/>
            <person name="Haque M.S."/>
            <person name="Islam M.S."/>
            <person name="Emdad E.M."/>
            <person name="Islam M.M."/>
            <person name="Ahmed B."/>
            <person name="Halim A."/>
            <person name="Hossen Q.M.M."/>
            <person name="Hossain M.Z."/>
            <person name="Ahmed R."/>
            <person name="Khan M.M."/>
            <person name="Islam R."/>
            <person name="Rashid M.M."/>
            <person name="Khan S.A."/>
            <person name="Rahman M.S."/>
            <person name="Alam M."/>
            <person name="Yahiya A.S."/>
            <person name="Khan M.S."/>
            <person name="Azam M.S."/>
            <person name="Haque T."/>
            <person name="Lashkar M.Z.H."/>
            <person name="Akhand A.I."/>
            <person name="Morshed G."/>
            <person name="Roy S."/>
            <person name="Uddin K.S."/>
            <person name="Rabeya T."/>
            <person name="Hossain A.S."/>
            <person name="Chowdhury A."/>
            <person name="Snigdha A.R."/>
            <person name="Mortoza M.S."/>
            <person name="Matin S.A."/>
            <person name="Hoque S.M.E."/>
            <person name="Islam M.K."/>
            <person name="Roy D.K."/>
            <person name="Haider R."/>
            <person name="Moosa M.M."/>
            <person name="Elias S.M."/>
            <person name="Hasan A.M."/>
            <person name="Jahan S."/>
            <person name="Shafiuddin M."/>
            <person name="Mahmood N."/>
            <person name="Shommy N.S."/>
        </authorList>
    </citation>
    <scope>NUCLEOTIDE SEQUENCE [LARGE SCALE GENOMIC DNA]</scope>
    <source>
        <strain evidence="2">cv. O-4</strain>
    </source>
</reference>
<sequence length="170" mass="18752">MATKLKKLGGTIDNSFGSRLRADTPTVLFANYVEARRAKLGRNVGASQATQHQLAYPLEESTWRGVDFPMQIMGAENMELDEQLRDTENGGCRLYGQSATIWIPGVGSVLPTSLPSKLHLKAHTSSIKESLQPDLVAANEKLRTFLEPREGKFSFVFGAGFTWGKKGPRR</sequence>
<proteinExistence type="predicted"/>
<organism evidence="1 2">
    <name type="scientific">Corchorus olitorius</name>
    <dbReference type="NCBI Taxonomy" id="93759"/>
    <lineage>
        <taxon>Eukaryota</taxon>
        <taxon>Viridiplantae</taxon>
        <taxon>Streptophyta</taxon>
        <taxon>Embryophyta</taxon>
        <taxon>Tracheophyta</taxon>
        <taxon>Spermatophyta</taxon>
        <taxon>Magnoliopsida</taxon>
        <taxon>eudicotyledons</taxon>
        <taxon>Gunneridae</taxon>
        <taxon>Pentapetalae</taxon>
        <taxon>rosids</taxon>
        <taxon>malvids</taxon>
        <taxon>Malvales</taxon>
        <taxon>Malvaceae</taxon>
        <taxon>Grewioideae</taxon>
        <taxon>Apeibeae</taxon>
        <taxon>Corchorus</taxon>
    </lineage>
</organism>
<protein>
    <submittedName>
        <fullName evidence="1">Uncharacterized protein</fullName>
    </submittedName>
</protein>
<comment type="caution">
    <text evidence="1">The sequence shown here is derived from an EMBL/GenBank/DDBJ whole genome shotgun (WGS) entry which is preliminary data.</text>
</comment>
<gene>
    <name evidence="1" type="ORF">COLO4_21279</name>
</gene>
<dbReference type="EMBL" id="AWUE01017616">
    <property type="protein sequence ID" value="OMO86184.1"/>
    <property type="molecule type" value="Genomic_DNA"/>
</dbReference>
<evidence type="ECO:0000313" key="1">
    <source>
        <dbReference type="EMBL" id="OMO86184.1"/>
    </source>
</evidence>
<name>A0A1R3IUD8_9ROSI</name>
<accession>A0A1R3IUD8</accession>
<evidence type="ECO:0000313" key="2">
    <source>
        <dbReference type="Proteomes" id="UP000187203"/>
    </source>
</evidence>
<keyword evidence="2" id="KW-1185">Reference proteome</keyword>
<dbReference type="Proteomes" id="UP000187203">
    <property type="component" value="Unassembled WGS sequence"/>
</dbReference>
<dbReference type="AlphaFoldDB" id="A0A1R3IUD8"/>